<dbReference type="Pfam" id="PF03264">
    <property type="entry name" value="Cytochrom_NNT"/>
    <property type="match status" value="1"/>
</dbReference>
<proteinExistence type="predicted"/>
<feature type="domain" description="NapC/NirT cytochrome c N-terminal" evidence="7">
    <location>
        <begin position="5"/>
        <end position="141"/>
    </location>
</feature>
<evidence type="ECO:0000256" key="3">
    <source>
        <dbReference type="ARBA" id="ARBA00022617"/>
    </source>
</evidence>
<dbReference type="RefSeq" id="WP_090254538.1">
    <property type="nucleotide sequence ID" value="NZ_FOAA01000013.1"/>
</dbReference>
<keyword evidence="3" id="KW-0349">Heme</keyword>
<organism evidence="8 9">
    <name type="scientific">Ectothiorhodospira marina</name>
    <dbReference type="NCBI Taxonomy" id="1396821"/>
    <lineage>
        <taxon>Bacteria</taxon>
        <taxon>Pseudomonadati</taxon>
        <taxon>Pseudomonadota</taxon>
        <taxon>Gammaproteobacteria</taxon>
        <taxon>Chromatiales</taxon>
        <taxon>Ectothiorhodospiraceae</taxon>
        <taxon>Ectothiorhodospira</taxon>
    </lineage>
</organism>
<evidence type="ECO:0000256" key="1">
    <source>
        <dbReference type="ARBA" id="ARBA00004196"/>
    </source>
</evidence>
<keyword evidence="5" id="KW-0249">Electron transport</keyword>
<evidence type="ECO:0000256" key="5">
    <source>
        <dbReference type="ARBA" id="ARBA00022982"/>
    </source>
</evidence>
<dbReference type="GO" id="GO:0046872">
    <property type="term" value="F:metal ion binding"/>
    <property type="evidence" value="ECO:0007669"/>
    <property type="project" value="UniProtKB-KW"/>
</dbReference>
<accession>A0A1H7P8T1</accession>
<dbReference type="SUPFAM" id="SSF48695">
    <property type="entry name" value="Multiheme cytochromes"/>
    <property type="match status" value="1"/>
</dbReference>
<comment type="subcellular location">
    <subcellularLocation>
        <location evidence="1">Cell envelope</location>
    </subcellularLocation>
</comment>
<sequence length="158" mass="17853">MGRFWIITIVVVVLALLVGGGVGGHHVSKQNAFCITCHAYEKVSWDHGDHFFNDCLDCHTKGLVTDKLHGVRKVYLMFTGQNNPHNDPPSRLYPEKTSDNCTDCHMTSEVEANEPEFFAQHTGMMENFDTCQACHDDSGHDPELQALRFEAPRFTQEE</sequence>
<dbReference type="OrthoDB" id="9791652at2"/>
<dbReference type="EMBL" id="FOAA01000013">
    <property type="protein sequence ID" value="SEL32163.1"/>
    <property type="molecule type" value="Genomic_DNA"/>
</dbReference>
<protein>
    <submittedName>
        <fullName evidence="8">Cytochrome c nitrite reductase small subunit</fullName>
    </submittedName>
</protein>
<dbReference type="InterPro" id="IPR005126">
    <property type="entry name" value="NapC/NirT_cyt_c_N"/>
</dbReference>
<evidence type="ECO:0000256" key="6">
    <source>
        <dbReference type="ARBA" id="ARBA00023004"/>
    </source>
</evidence>
<evidence type="ECO:0000259" key="7">
    <source>
        <dbReference type="Pfam" id="PF03264"/>
    </source>
</evidence>
<reference evidence="9" key="1">
    <citation type="submission" date="2016-10" db="EMBL/GenBank/DDBJ databases">
        <authorList>
            <person name="Varghese N."/>
            <person name="Submissions S."/>
        </authorList>
    </citation>
    <scope>NUCLEOTIDE SEQUENCE [LARGE SCALE GENOMIC DNA]</scope>
    <source>
        <strain evidence="9">DSM 241</strain>
    </source>
</reference>
<keyword evidence="9" id="KW-1185">Reference proteome</keyword>
<keyword evidence="6" id="KW-0408">Iron</keyword>
<dbReference type="GO" id="GO:0030313">
    <property type="term" value="C:cell envelope"/>
    <property type="evidence" value="ECO:0007669"/>
    <property type="project" value="UniProtKB-SubCell"/>
</dbReference>
<keyword evidence="2" id="KW-0813">Transport</keyword>
<dbReference type="AlphaFoldDB" id="A0A1H7P8T1"/>
<name>A0A1H7P8T1_9GAMM</name>
<evidence type="ECO:0000256" key="4">
    <source>
        <dbReference type="ARBA" id="ARBA00022723"/>
    </source>
</evidence>
<dbReference type="STRING" id="1396821.SAMN05444515_11386"/>
<evidence type="ECO:0000256" key="2">
    <source>
        <dbReference type="ARBA" id="ARBA00022448"/>
    </source>
</evidence>
<evidence type="ECO:0000313" key="9">
    <source>
        <dbReference type="Proteomes" id="UP000199256"/>
    </source>
</evidence>
<gene>
    <name evidence="8" type="ORF">SAMN05444515_11386</name>
</gene>
<dbReference type="Gene3D" id="1.10.3820.10">
    <property type="entry name" value="Di-heme elbow motif domain"/>
    <property type="match status" value="1"/>
</dbReference>
<dbReference type="InterPro" id="IPR038266">
    <property type="entry name" value="NapC/NirT_cytc_sf"/>
</dbReference>
<evidence type="ECO:0000313" key="8">
    <source>
        <dbReference type="EMBL" id="SEL32163.1"/>
    </source>
</evidence>
<dbReference type="InterPro" id="IPR036280">
    <property type="entry name" value="Multihaem_cyt_sf"/>
</dbReference>
<keyword evidence="4" id="KW-0479">Metal-binding</keyword>
<dbReference type="Proteomes" id="UP000199256">
    <property type="component" value="Unassembled WGS sequence"/>
</dbReference>